<dbReference type="EMBL" id="JARJLG010000053">
    <property type="protein sequence ID" value="KAJ7758987.1"/>
    <property type="molecule type" value="Genomic_DNA"/>
</dbReference>
<evidence type="ECO:0000313" key="2">
    <source>
        <dbReference type="Proteomes" id="UP001215280"/>
    </source>
</evidence>
<name>A0AAD7NEQ2_9AGAR</name>
<accession>A0AAD7NEQ2</accession>
<dbReference type="AlphaFoldDB" id="A0AAD7NEQ2"/>
<dbReference type="Proteomes" id="UP001215280">
    <property type="component" value="Unassembled WGS sequence"/>
</dbReference>
<protein>
    <recommendedName>
        <fullName evidence="3">BTB domain-containing protein</fullName>
    </recommendedName>
</protein>
<reference evidence="1" key="1">
    <citation type="submission" date="2023-03" db="EMBL/GenBank/DDBJ databases">
        <title>Massive genome expansion in bonnet fungi (Mycena s.s.) driven by repeated elements and novel gene families across ecological guilds.</title>
        <authorList>
            <consortium name="Lawrence Berkeley National Laboratory"/>
            <person name="Harder C.B."/>
            <person name="Miyauchi S."/>
            <person name="Viragh M."/>
            <person name="Kuo A."/>
            <person name="Thoen E."/>
            <person name="Andreopoulos B."/>
            <person name="Lu D."/>
            <person name="Skrede I."/>
            <person name="Drula E."/>
            <person name="Henrissat B."/>
            <person name="Morin E."/>
            <person name="Kohler A."/>
            <person name="Barry K."/>
            <person name="LaButti K."/>
            <person name="Morin E."/>
            <person name="Salamov A."/>
            <person name="Lipzen A."/>
            <person name="Mereny Z."/>
            <person name="Hegedus B."/>
            <person name="Baldrian P."/>
            <person name="Stursova M."/>
            <person name="Weitz H."/>
            <person name="Taylor A."/>
            <person name="Grigoriev I.V."/>
            <person name="Nagy L.G."/>
            <person name="Martin F."/>
            <person name="Kauserud H."/>
        </authorList>
    </citation>
    <scope>NUCLEOTIDE SEQUENCE</scope>
    <source>
        <strain evidence="1">CBHHK188m</strain>
    </source>
</reference>
<evidence type="ECO:0000313" key="1">
    <source>
        <dbReference type="EMBL" id="KAJ7758987.1"/>
    </source>
</evidence>
<keyword evidence="2" id="KW-1185">Reference proteome</keyword>
<gene>
    <name evidence="1" type="ORF">DFH07DRAFT_919094</name>
</gene>
<organism evidence="1 2">
    <name type="scientific">Mycena maculata</name>
    <dbReference type="NCBI Taxonomy" id="230809"/>
    <lineage>
        <taxon>Eukaryota</taxon>
        <taxon>Fungi</taxon>
        <taxon>Dikarya</taxon>
        <taxon>Basidiomycota</taxon>
        <taxon>Agaricomycotina</taxon>
        <taxon>Agaricomycetes</taxon>
        <taxon>Agaricomycetidae</taxon>
        <taxon>Agaricales</taxon>
        <taxon>Marasmiineae</taxon>
        <taxon>Mycenaceae</taxon>
        <taxon>Mycena</taxon>
    </lineage>
</organism>
<evidence type="ECO:0008006" key="3">
    <source>
        <dbReference type="Google" id="ProtNLM"/>
    </source>
</evidence>
<sequence length="335" mass="38441">MANVDIPVADSVLRSEAVSPSHCVDDSELWFNDGTLVFVTATSRFRIYSGLLAKESPIFRDMLALPQPEDAETMDGCPVVRLPDDGRDVGYFLKALFDYKFFLPFPTRTNFDILSGIIRLSKKYEVDPLYKRALDHLASRFPLSLSDYPGRRPSWDMSGQETRAVLLARELALDWILPVAFYRVCANSTIKHILNGVYVNNERVELDPSDKQTVLEQYTLLRGPASADMVDFLWNPLNIQWCSKKNCTSYRFERRKEAEGRRSQGILPLTLWVEKDWERLDVCSACLTAMKASHRTSLERFWNGLPQRFGLPTWDELREMREGALHVVRNPPEGL</sequence>
<proteinExistence type="predicted"/>
<comment type="caution">
    <text evidence="1">The sequence shown here is derived from an EMBL/GenBank/DDBJ whole genome shotgun (WGS) entry which is preliminary data.</text>
</comment>